<feature type="region of interest" description="Disordered" evidence="1">
    <location>
        <begin position="100"/>
        <end position="177"/>
    </location>
</feature>
<sequence>MLRNRVRRPFTVEAKASGQTRSVTIPSKQPQEPRKRTGQAEAAAAAARIWSSLEAAPTPSAAPVESHSEHRRILPSLLVVEVPEPEPEPVSVPEELFRVRRVPAPEPAETAPRRRGRPRKDAARTETALPPEATETPAIAPVEPDMPELPDMPEPMVETASPLVRRRRPDRTGSETLRLGERWKRRLPRVCW</sequence>
<name>A0A921JG82_9HYPH</name>
<protein>
    <submittedName>
        <fullName evidence="2">DNA-binding protein</fullName>
    </submittedName>
</protein>
<dbReference type="AlphaFoldDB" id="A0A921JG82"/>
<gene>
    <name evidence="2" type="ORF">K8W01_14050</name>
</gene>
<comment type="caution">
    <text evidence="2">The sequence shown here is derived from an EMBL/GenBank/DDBJ whole genome shotgun (WGS) entry which is preliminary data.</text>
</comment>
<reference evidence="2" key="2">
    <citation type="submission" date="2021-09" db="EMBL/GenBank/DDBJ databases">
        <authorList>
            <person name="Gilroy R."/>
        </authorList>
    </citation>
    <scope>NUCLEOTIDE SEQUENCE</scope>
    <source>
        <strain evidence="2">316</strain>
    </source>
</reference>
<feature type="compositionally biased region" description="Low complexity" evidence="1">
    <location>
        <begin position="125"/>
        <end position="143"/>
    </location>
</feature>
<feature type="region of interest" description="Disordered" evidence="1">
    <location>
        <begin position="1"/>
        <end position="43"/>
    </location>
</feature>
<dbReference type="EMBL" id="DYYG01000039">
    <property type="protein sequence ID" value="HJE24774.1"/>
    <property type="molecule type" value="Genomic_DNA"/>
</dbReference>
<evidence type="ECO:0000313" key="2">
    <source>
        <dbReference type="EMBL" id="HJE24774.1"/>
    </source>
</evidence>
<dbReference type="GO" id="GO:0003677">
    <property type="term" value="F:DNA binding"/>
    <property type="evidence" value="ECO:0007669"/>
    <property type="project" value="UniProtKB-KW"/>
</dbReference>
<accession>A0A921JG82</accession>
<evidence type="ECO:0000256" key="1">
    <source>
        <dbReference type="SAM" id="MobiDB-lite"/>
    </source>
</evidence>
<feature type="compositionally biased region" description="Polar residues" evidence="1">
    <location>
        <begin position="17"/>
        <end position="30"/>
    </location>
</feature>
<evidence type="ECO:0000313" key="3">
    <source>
        <dbReference type="Proteomes" id="UP000742631"/>
    </source>
</evidence>
<dbReference type="Proteomes" id="UP000742631">
    <property type="component" value="Unassembled WGS sequence"/>
</dbReference>
<keyword evidence="2" id="KW-0238">DNA-binding</keyword>
<reference evidence="2" key="1">
    <citation type="journal article" date="2021" name="PeerJ">
        <title>Extensive microbial diversity within the chicken gut microbiome revealed by metagenomics and culture.</title>
        <authorList>
            <person name="Gilroy R."/>
            <person name="Ravi A."/>
            <person name="Getino M."/>
            <person name="Pursley I."/>
            <person name="Horton D.L."/>
            <person name="Alikhan N.F."/>
            <person name="Baker D."/>
            <person name="Gharbi K."/>
            <person name="Hall N."/>
            <person name="Watson M."/>
            <person name="Adriaenssens E.M."/>
            <person name="Foster-Nyarko E."/>
            <person name="Jarju S."/>
            <person name="Secka A."/>
            <person name="Antonio M."/>
            <person name="Oren A."/>
            <person name="Chaudhuri R.R."/>
            <person name="La Ragione R."/>
            <person name="Hildebrand F."/>
            <person name="Pallen M.J."/>
        </authorList>
    </citation>
    <scope>NUCLEOTIDE SEQUENCE</scope>
    <source>
        <strain evidence="2">316</strain>
    </source>
</reference>
<proteinExistence type="predicted"/>
<organism evidence="2 3">
    <name type="scientific">Methylorubrum populi</name>
    <dbReference type="NCBI Taxonomy" id="223967"/>
    <lineage>
        <taxon>Bacteria</taxon>
        <taxon>Pseudomonadati</taxon>
        <taxon>Pseudomonadota</taxon>
        <taxon>Alphaproteobacteria</taxon>
        <taxon>Hyphomicrobiales</taxon>
        <taxon>Methylobacteriaceae</taxon>
        <taxon>Methylorubrum</taxon>
    </lineage>
</organism>